<comment type="caution">
    <text evidence="2">The sequence shown here is derived from an EMBL/GenBank/DDBJ whole genome shotgun (WGS) entry which is preliminary data.</text>
</comment>
<accession>A0A918NXN0</accession>
<sequence length="147" mass="16358">MNEYGNAHAGYPAGELYIGDYHLSLRRAADALTDLSLIRILSALHGLVDLKRPLLPYNVRPGDPKAITPEKVAVHAARLGVHDADVIFLGGQDYIRLLRPCVPHLFTPLSGGMHHQRGQCRQAREQSELRRQWWQAAADLHAAHHPA</sequence>
<reference evidence="2" key="1">
    <citation type="journal article" date="2014" name="Int. J. Syst. Evol. Microbiol.">
        <title>Complete genome sequence of Corynebacterium casei LMG S-19264T (=DSM 44701T), isolated from a smear-ripened cheese.</title>
        <authorList>
            <consortium name="US DOE Joint Genome Institute (JGI-PGF)"/>
            <person name="Walter F."/>
            <person name="Albersmeier A."/>
            <person name="Kalinowski J."/>
            <person name="Ruckert C."/>
        </authorList>
    </citation>
    <scope>NUCLEOTIDE SEQUENCE</scope>
    <source>
        <strain evidence="2">JCM 4790</strain>
    </source>
</reference>
<dbReference type="RefSeq" id="WP_190194239.1">
    <property type="nucleotide sequence ID" value="NZ_BMVU01000055.1"/>
</dbReference>
<dbReference type="EMBL" id="BMVU01000055">
    <property type="protein sequence ID" value="GGY05384.1"/>
    <property type="molecule type" value="Genomic_DNA"/>
</dbReference>
<dbReference type="Pfam" id="PF21818">
    <property type="entry name" value="DUF6884"/>
    <property type="match status" value="1"/>
</dbReference>
<proteinExistence type="predicted"/>
<feature type="domain" description="DUF6884" evidence="1">
    <location>
        <begin position="11"/>
        <end position="110"/>
    </location>
</feature>
<evidence type="ECO:0000313" key="2">
    <source>
        <dbReference type="EMBL" id="GGY05384.1"/>
    </source>
</evidence>
<keyword evidence="3" id="KW-1185">Reference proteome</keyword>
<evidence type="ECO:0000313" key="3">
    <source>
        <dbReference type="Proteomes" id="UP000619244"/>
    </source>
</evidence>
<name>A0A918NXN0_9ACTN</name>
<protein>
    <recommendedName>
        <fullName evidence="1">DUF6884 domain-containing protein</fullName>
    </recommendedName>
</protein>
<dbReference type="InterPro" id="IPR049251">
    <property type="entry name" value="DUF6884"/>
</dbReference>
<dbReference type="Proteomes" id="UP000619244">
    <property type="component" value="Unassembled WGS sequence"/>
</dbReference>
<dbReference type="AlphaFoldDB" id="A0A918NXN0"/>
<gene>
    <name evidence="2" type="ORF">GCM10010358_68550</name>
</gene>
<reference evidence="2" key="2">
    <citation type="submission" date="2020-09" db="EMBL/GenBank/DDBJ databases">
        <authorList>
            <person name="Sun Q."/>
            <person name="Ohkuma M."/>
        </authorList>
    </citation>
    <scope>NUCLEOTIDE SEQUENCE</scope>
    <source>
        <strain evidence="2">JCM 4790</strain>
    </source>
</reference>
<organism evidence="2 3">
    <name type="scientific">Streptomyces minutiscleroticus</name>
    <dbReference type="NCBI Taxonomy" id="68238"/>
    <lineage>
        <taxon>Bacteria</taxon>
        <taxon>Bacillati</taxon>
        <taxon>Actinomycetota</taxon>
        <taxon>Actinomycetes</taxon>
        <taxon>Kitasatosporales</taxon>
        <taxon>Streptomycetaceae</taxon>
        <taxon>Streptomyces</taxon>
    </lineage>
</organism>
<evidence type="ECO:0000259" key="1">
    <source>
        <dbReference type="Pfam" id="PF21818"/>
    </source>
</evidence>